<proteinExistence type="predicted"/>
<keyword evidence="1" id="KW-1185">Reference proteome</keyword>
<name>A0A1I7WZX1_HETBA</name>
<evidence type="ECO:0000313" key="2">
    <source>
        <dbReference type="WBParaSite" id="Hba_10689"/>
    </source>
</evidence>
<reference evidence="2" key="1">
    <citation type="submission" date="2016-11" db="UniProtKB">
        <authorList>
            <consortium name="WormBaseParasite"/>
        </authorList>
    </citation>
    <scope>IDENTIFICATION</scope>
</reference>
<sequence>MVFCGFCYGRNYHVNRKSEVPTSCRPRKQCNCLSASVDANSIKTGIFSFLFIRNNTVITVSVPLLERQLANKKKTSLHSEIYILEEYSPQKRGLTMQQNLRTYLLLTYGINVRITGY</sequence>
<evidence type="ECO:0000313" key="1">
    <source>
        <dbReference type="Proteomes" id="UP000095283"/>
    </source>
</evidence>
<dbReference type="Proteomes" id="UP000095283">
    <property type="component" value="Unplaced"/>
</dbReference>
<accession>A0A1I7WZX1</accession>
<organism evidence="1 2">
    <name type="scientific">Heterorhabditis bacteriophora</name>
    <name type="common">Entomopathogenic nematode worm</name>
    <dbReference type="NCBI Taxonomy" id="37862"/>
    <lineage>
        <taxon>Eukaryota</taxon>
        <taxon>Metazoa</taxon>
        <taxon>Ecdysozoa</taxon>
        <taxon>Nematoda</taxon>
        <taxon>Chromadorea</taxon>
        <taxon>Rhabditida</taxon>
        <taxon>Rhabditina</taxon>
        <taxon>Rhabditomorpha</taxon>
        <taxon>Strongyloidea</taxon>
        <taxon>Heterorhabditidae</taxon>
        <taxon>Heterorhabditis</taxon>
    </lineage>
</organism>
<protein>
    <submittedName>
        <fullName evidence="2">Uncharacterized protein</fullName>
    </submittedName>
</protein>
<dbReference type="AlphaFoldDB" id="A0A1I7WZX1"/>
<dbReference type="WBParaSite" id="Hba_10689">
    <property type="protein sequence ID" value="Hba_10689"/>
    <property type="gene ID" value="Hba_10689"/>
</dbReference>